<dbReference type="GeneID" id="109589689"/>
<sequence length="216" mass="23947">MAELVPLPPARIPREPRVHCPSDSEGSSSPRSISSSSSNSDEIVDIIRIGQSFSYTIPSFSVITVELRQVVICVGEKKVVKHIDIFLRETQDITVRVPSSIKVLESCYVKISEFAQAIDIQGLSTGSPETVCVIWKWNWLVPEVASVSDDENVKSVLTLDDLFAVDSDPEEDARITTQSLVFKCIGTTKCKKYQEALQVVRNLMSEGQTVPVRLIH</sequence>
<feature type="compositionally biased region" description="Pro residues" evidence="1">
    <location>
        <begin position="1"/>
        <end position="11"/>
    </location>
</feature>
<feature type="compositionally biased region" description="Low complexity" evidence="1">
    <location>
        <begin position="23"/>
        <end position="38"/>
    </location>
</feature>
<evidence type="ECO:0000256" key="1">
    <source>
        <dbReference type="SAM" id="MobiDB-lite"/>
    </source>
</evidence>
<protein>
    <submittedName>
        <fullName evidence="2">Uncharacterized protein</fullName>
    </submittedName>
</protein>
<accession>A0AAN0JVT6</accession>
<dbReference type="AlphaFoldDB" id="A0AAN0JVT6"/>
<dbReference type="RefSeq" id="XP_019861290.1">
    <property type="nucleotide sequence ID" value="XM_020005731.1"/>
</dbReference>
<reference evidence="2" key="2">
    <citation type="submission" date="2024-06" db="UniProtKB">
        <authorList>
            <consortium name="EnsemblMetazoa"/>
        </authorList>
    </citation>
    <scope>IDENTIFICATION</scope>
</reference>
<name>A0AAN0JVT6_AMPQE</name>
<keyword evidence="3" id="KW-1185">Reference proteome</keyword>
<dbReference type="Proteomes" id="UP000007879">
    <property type="component" value="Unassembled WGS sequence"/>
</dbReference>
<feature type="compositionally biased region" description="Basic and acidic residues" evidence="1">
    <location>
        <begin position="12"/>
        <end position="22"/>
    </location>
</feature>
<evidence type="ECO:0000313" key="3">
    <source>
        <dbReference type="Proteomes" id="UP000007879"/>
    </source>
</evidence>
<feature type="region of interest" description="Disordered" evidence="1">
    <location>
        <begin position="1"/>
        <end position="38"/>
    </location>
</feature>
<reference evidence="3" key="1">
    <citation type="journal article" date="2010" name="Nature">
        <title>The Amphimedon queenslandica genome and the evolution of animal complexity.</title>
        <authorList>
            <person name="Srivastava M."/>
            <person name="Simakov O."/>
            <person name="Chapman J."/>
            <person name="Fahey B."/>
            <person name="Gauthier M.E."/>
            <person name="Mitros T."/>
            <person name="Richards G.S."/>
            <person name="Conaco C."/>
            <person name="Dacre M."/>
            <person name="Hellsten U."/>
            <person name="Larroux C."/>
            <person name="Putnam N.H."/>
            <person name="Stanke M."/>
            <person name="Adamska M."/>
            <person name="Darling A."/>
            <person name="Degnan S.M."/>
            <person name="Oakley T.H."/>
            <person name="Plachetzki D.C."/>
            <person name="Zhai Y."/>
            <person name="Adamski M."/>
            <person name="Calcino A."/>
            <person name="Cummins S.F."/>
            <person name="Goodstein D.M."/>
            <person name="Harris C."/>
            <person name="Jackson D.J."/>
            <person name="Leys S.P."/>
            <person name="Shu S."/>
            <person name="Woodcroft B.J."/>
            <person name="Vervoort M."/>
            <person name="Kosik K.S."/>
            <person name="Manning G."/>
            <person name="Degnan B.M."/>
            <person name="Rokhsar D.S."/>
        </authorList>
    </citation>
    <scope>NUCLEOTIDE SEQUENCE [LARGE SCALE GENOMIC DNA]</scope>
</reference>
<evidence type="ECO:0000313" key="2">
    <source>
        <dbReference type="EnsemblMetazoa" id="XP_019861290.1"/>
    </source>
</evidence>
<dbReference type="KEGG" id="aqu:109589689"/>
<organism evidence="2 3">
    <name type="scientific">Amphimedon queenslandica</name>
    <name type="common">Sponge</name>
    <dbReference type="NCBI Taxonomy" id="400682"/>
    <lineage>
        <taxon>Eukaryota</taxon>
        <taxon>Metazoa</taxon>
        <taxon>Porifera</taxon>
        <taxon>Demospongiae</taxon>
        <taxon>Heteroscleromorpha</taxon>
        <taxon>Haplosclerida</taxon>
        <taxon>Niphatidae</taxon>
        <taxon>Amphimedon</taxon>
    </lineage>
</organism>
<dbReference type="EnsemblMetazoa" id="XM_020005731.1">
    <property type="protein sequence ID" value="XP_019861290.1"/>
    <property type="gene ID" value="LOC109589689"/>
</dbReference>
<proteinExistence type="predicted"/>